<keyword evidence="3" id="KW-0804">Transcription</keyword>
<dbReference type="InterPro" id="IPR000524">
    <property type="entry name" value="Tscrpt_reg_HTH_GntR"/>
</dbReference>
<dbReference type="InterPro" id="IPR008920">
    <property type="entry name" value="TF_FadR/GntR_C"/>
</dbReference>
<dbReference type="PANTHER" id="PTHR43537">
    <property type="entry name" value="TRANSCRIPTIONAL REGULATOR, GNTR FAMILY"/>
    <property type="match status" value="1"/>
</dbReference>
<dbReference type="AlphaFoldDB" id="A0A1P8V191"/>
<dbReference type="KEGG" id="paby:Ga0080574_TMP5103"/>
<evidence type="ECO:0000256" key="1">
    <source>
        <dbReference type="ARBA" id="ARBA00023015"/>
    </source>
</evidence>
<keyword evidence="1" id="KW-0805">Transcription regulation</keyword>
<dbReference type="EMBL" id="CP015097">
    <property type="protein sequence ID" value="APZ55385.1"/>
    <property type="molecule type" value="Genomic_DNA"/>
</dbReference>
<dbReference type="SMART" id="SM00895">
    <property type="entry name" value="FCD"/>
    <property type="match status" value="1"/>
</dbReference>
<dbReference type="Gene3D" id="1.10.10.10">
    <property type="entry name" value="Winged helix-like DNA-binding domain superfamily/Winged helix DNA-binding domain"/>
    <property type="match status" value="1"/>
</dbReference>
<accession>A0A1P8V191</accession>
<feature type="domain" description="HTH gntR-type" evidence="4">
    <location>
        <begin position="19"/>
        <end position="86"/>
    </location>
</feature>
<sequence length="228" mass="25550">MIHDCFERARFVKEISKTRDVSFSAYEQVRNAIQSGKLKIGERITEVALAEQFGVSRTPIREAIARLEAEGLLTNVPRRGLIVTSLSHQQIVELYTMREILEGAAGRLTALSGSDTELATLKDLIDSEAAALDDQPKLSEINRQFHYLLALAAHNRYLLTAIEQMSVTMSLLPSLLEEGNRARAAHEQHKQIVEALMQRDGAAAELAIRDHVRASQQHRMLVMLRQEA</sequence>
<dbReference type="SMART" id="SM00345">
    <property type="entry name" value="HTH_GNTR"/>
    <property type="match status" value="1"/>
</dbReference>
<dbReference type="PRINTS" id="PR00033">
    <property type="entry name" value="HTHASNC"/>
</dbReference>
<geneLocation type="plasmid" evidence="6">
    <name>ppaby7</name>
</geneLocation>
<dbReference type="InterPro" id="IPR000485">
    <property type="entry name" value="AsnC-type_HTH_dom"/>
</dbReference>
<dbReference type="GO" id="GO:0003700">
    <property type="term" value="F:DNA-binding transcription factor activity"/>
    <property type="evidence" value="ECO:0007669"/>
    <property type="project" value="InterPro"/>
</dbReference>
<dbReference type="Proteomes" id="UP000187059">
    <property type="component" value="Plasmid pPABY7"/>
</dbReference>
<organism evidence="5 6">
    <name type="scientific">Salipiger abyssi</name>
    <dbReference type="NCBI Taxonomy" id="1250539"/>
    <lineage>
        <taxon>Bacteria</taxon>
        <taxon>Pseudomonadati</taxon>
        <taxon>Pseudomonadota</taxon>
        <taxon>Alphaproteobacteria</taxon>
        <taxon>Rhodobacterales</taxon>
        <taxon>Roseobacteraceae</taxon>
        <taxon>Salipiger</taxon>
    </lineage>
</organism>
<evidence type="ECO:0000259" key="4">
    <source>
        <dbReference type="PROSITE" id="PS50949"/>
    </source>
</evidence>
<evidence type="ECO:0000256" key="3">
    <source>
        <dbReference type="ARBA" id="ARBA00023163"/>
    </source>
</evidence>
<dbReference type="InterPro" id="IPR036390">
    <property type="entry name" value="WH_DNA-bd_sf"/>
</dbReference>
<dbReference type="SUPFAM" id="SSF46785">
    <property type="entry name" value="Winged helix' DNA-binding domain"/>
    <property type="match status" value="1"/>
</dbReference>
<evidence type="ECO:0000313" key="6">
    <source>
        <dbReference type="Proteomes" id="UP000187059"/>
    </source>
</evidence>
<dbReference type="CDD" id="cd07377">
    <property type="entry name" value="WHTH_GntR"/>
    <property type="match status" value="1"/>
</dbReference>
<gene>
    <name evidence="5" type="ORF">Ga0080574_TMP5103</name>
</gene>
<dbReference type="GO" id="GO:0043565">
    <property type="term" value="F:sequence-specific DNA binding"/>
    <property type="evidence" value="ECO:0007669"/>
    <property type="project" value="InterPro"/>
</dbReference>
<name>A0A1P8V191_9RHOB</name>
<reference evidence="5 6" key="1">
    <citation type="submission" date="2016-04" db="EMBL/GenBank/DDBJ databases">
        <title>Deep-sea bacteria in the southern Pacific.</title>
        <authorList>
            <person name="Tang K."/>
        </authorList>
    </citation>
    <scope>NUCLEOTIDE SEQUENCE [LARGE SCALE GENOMIC DNA]</scope>
    <source>
        <strain evidence="5 6">JLT2014</strain>
        <plasmid evidence="6">ppaby7</plasmid>
    </source>
</reference>
<dbReference type="SUPFAM" id="SSF48008">
    <property type="entry name" value="GntR ligand-binding domain-like"/>
    <property type="match status" value="1"/>
</dbReference>
<dbReference type="Gene3D" id="1.20.120.530">
    <property type="entry name" value="GntR ligand-binding domain-like"/>
    <property type="match status" value="1"/>
</dbReference>
<dbReference type="Pfam" id="PF07729">
    <property type="entry name" value="FCD"/>
    <property type="match status" value="1"/>
</dbReference>
<dbReference type="PRINTS" id="PR00035">
    <property type="entry name" value="HTHGNTR"/>
</dbReference>
<dbReference type="InterPro" id="IPR036388">
    <property type="entry name" value="WH-like_DNA-bd_sf"/>
</dbReference>
<dbReference type="PROSITE" id="PS50949">
    <property type="entry name" value="HTH_GNTR"/>
    <property type="match status" value="1"/>
</dbReference>
<keyword evidence="6" id="KW-1185">Reference proteome</keyword>
<proteinExistence type="predicted"/>
<keyword evidence="5" id="KW-0614">Plasmid</keyword>
<dbReference type="Pfam" id="PF00392">
    <property type="entry name" value="GntR"/>
    <property type="match status" value="1"/>
</dbReference>
<evidence type="ECO:0000313" key="5">
    <source>
        <dbReference type="EMBL" id="APZ55385.1"/>
    </source>
</evidence>
<keyword evidence="2" id="KW-0238">DNA-binding</keyword>
<evidence type="ECO:0000256" key="2">
    <source>
        <dbReference type="ARBA" id="ARBA00023125"/>
    </source>
</evidence>
<dbReference type="InterPro" id="IPR011711">
    <property type="entry name" value="GntR_C"/>
</dbReference>
<protein>
    <submittedName>
        <fullName evidence="5">Transcriptional regulator</fullName>
    </submittedName>
</protein>
<dbReference type="PANTHER" id="PTHR43537:SF49">
    <property type="entry name" value="TRANSCRIPTIONAL REGULATORY PROTEIN"/>
    <property type="match status" value="1"/>
</dbReference>